<organism evidence="3">
    <name type="scientific">viral metagenome</name>
    <dbReference type="NCBI Taxonomy" id="1070528"/>
    <lineage>
        <taxon>unclassified sequences</taxon>
        <taxon>metagenomes</taxon>
        <taxon>organismal metagenomes</taxon>
    </lineage>
</organism>
<evidence type="ECO:0000256" key="2">
    <source>
        <dbReference type="SAM" id="Phobius"/>
    </source>
</evidence>
<reference evidence="3" key="1">
    <citation type="journal article" date="2020" name="Nature">
        <title>Giant virus diversity and host interactions through global metagenomics.</title>
        <authorList>
            <person name="Schulz F."/>
            <person name="Roux S."/>
            <person name="Paez-Espino D."/>
            <person name="Jungbluth S."/>
            <person name="Walsh D.A."/>
            <person name="Denef V.J."/>
            <person name="McMahon K.D."/>
            <person name="Konstantinidis K.T."/>
            <person name="Eloe-Fadrosh E.A."/>
            <person name="Kyrpides N.C."/>
            <person name="Woyke T."/>
        </authorList>
    </citation>
    <scope>NUCLEOTIDE SEQUENCE</scope>
    <source>
        <strain evidence="3">GVMAG-S-1062768-28</strain>
    </source>
</reference>
<proteinExistence type="predicted"/>
<protein>
    <submittedName>
        <fullName evidence="3">Uncharacterized protein</fullName>
    </submittedName>
</protein>
<keyword evidence="2" id="KW-1133">Transmembrane helix</keyword>
<evidence type="ECO:0000313" key="3">
    <source>
        <dbReference type="EMBL" id="QHU08179.1"/>
    </source>
</evidence>
<keyword evidence="2" id="KW-0812">Transmembrane</keyword>
<feature type="compositionally biased region" description="Polar residues" evidence="1">
    <location>
        <begin position="99"/>
        <end position="112"/>
    </location>
</feature>
<name>A0A6C0JRI6_9ZZZZ</name>
<feature type="transmembrane region" description="Helical" evidence="2">
    <location>
        <begin position="46"/>
        <end position="71"/>
    </location>
</feature>
<dbReference type="AlphaFoldDB" id="A0A6C0JRI6"/>
<evidence type="ECO:0000256" key="1">
    <source>
        <dbReference type="SAM" id="MobiDB-lite"/>
    </source>
</evidence>
<sequence length="112" mass="11771">MSFMFASSVGTTGTTGATGPTGPVYPPISPIYVACGGPGQPKCSQYWWQIATYILGAILAVAILSLIIYLVSTTVRSGRDYTMRSGSMSSFKSGRRSHAPSSYSGNACSSWV</sequence>
<dbReference type="EMBL" id="MN740695">
    <property type="protein sequence ID" value="QHU08179.1"/>
    <property type="molecule type" value="Genomic_DNA"/>
</dbReference>
<accession>A0A6C0JRI6</accession>
<feature type="region of interest" description="Disordered" evidence="1">
    <location>
        <begin position="84"/>
        <end position="112"/>
    </location>
</feature>
<keyword evidence="2" id="KW-0472">Membrane</keyword>